<gene>
    <name evidence="9" type="ORF">MHI_LOCUS381997</name>
</gene>
<dbReference type="AlphaFoldDB" id="A0A6V7H585"/>
<feature type="domain" description="Carboxylesterase type B" evidence="8">
    <location>
        <begin position="22"/>
        <end position="567"/>
    </location>
</feature>
<keyword evidence="7" id="KW-1133">Transmembrane helix</keyword>
<dbReference type="PANTHER" id="PTHR43142">
    <property type="entry name" value="CARBOXYLIC ESTER HYDROLASE"/>
    <property type="match status" value="1"/>
</dbReference>
<dbReference type="Pfam" id="PF00135">
    <property type="entry name" value="COesterase"/>
    <property type="match status" value="1"/>
</dbReference>
<feature type="chain" id="PRO_5028500555" description="Carboxylic ester hydrolase" evidence="6">
    <location>
        <begin position="19"/>
        <end position="576"/>
    </location>
</feature>
<evidence type="ECO:0000256" key="5">
    <source>
        <dbReference type="ARBA" id="ARBA00023180"/>
    </source>
</evidence>
<accession>A0A6V7H585</accession>
<evidence type="ECO:0000256" key="2">
    <source>
        <dbReference type="ARBA" id="ARBA00022487"/>
    </source>
</evidence>
<proteinExistence type="inferred from homology"/>
<evidence type="ECO:0000256" key="1">
    <source>
        <dbReference type="ARBA" id="ARBA00005964"/>
    </source>
</evidence>
<dbReference type="InterPro" id="IPR002018">
    <property type="entry name" value="CarbesteraseB"/>
</dbReference>
<evidence type="ECO:0000256" key="6">
    <source>
        <dbReference type="RuleBase" id="RU361235"/>
    </source>
</evidence>
<dbReference type="InterPro" id="IPR019819">
    <property type="entry name" value="Carboxylesterase_B_CS"/>
</dbReference>
<dbReference type="PROSITE" id="PS00941">
    <property type="entry name" value="CARBOXYLESTERASE_B_2"/>
    <property type="match status" value="1"/>
</dbReference>
<reference evidence="9" key="1">
    <citation type="submission" date="2020-07" db="EMBL/GenBank/DDBJ databases">
        <authorList>
            <person name="Nazaruddin N."/>
        </authorList>
    </citation>
    <scope>NUCLEOTIDE SEQUENCE</scope>
</reference>
<evidence type="ECO:0000256" key="7">
    <source>
        <dbReference type="SAM" id="Phobius"/>
    </source>
</evidence>
<dbReference type="Proteomes" id="UP000752696">
    <property type="component" value="Unassembled WGS sequence"/>
</dbReference>
<dbReference type="OrthoDB" id="19653at2759"/>
<sequence>MWLYRFVLYSLVFVSACADQDVQLEIPQGILKGLKTETILHNKPYYSFKGIPYAKPNVGADKFRSPEAADPWEGVYDATKHRSPCPFYCMMKKGLIGEEDCLYLNVYTPVLDKEAGKAVMVWMFPGGWNGGMSDDALFGPDFLVEDDVVIVTFNFRLGALGFLNTQDKSALGNAGMKDQVMALKWVKDNIHFFGGCPNRVTIFGSSSGGASVQYHMLSPMSEGLFSGAIQQSGTILNPWAITYNPREQAFMLGEALGIKTTDSEELVKKLSEFHAEDIIAATNEITKQQNTLNGHMNIFVPSIEVDMGQDIFLPTDPWTLLKSERIMDVPLMSGIVVDECLFMAQGSIDGIEMLNTEPELFLPNDLNFTDMNDMKEVGQCLKKFYFGDNQVSKDHLNEYTKMLNDIYFNAGEFLSLDIMKNRISSPIYEYIFSYEGPIGFMKNLFGITSGVAHGDDVSYLFYSNAFKNLPEPGSSAEKMTNIMTKLWTNFAKDRFVIFFSINIFNSVTFLTIISKMRFMSNIRDPTSILDGDITVKWEPMGSENNYLNINQELKMEKDLMKDHHDYWKMKYKNAMP</sequence>
<evidence type="ECO:0000256" key="4">
    <source>
        <dbReference type="ARBA" id="ARBA00023157"/>
    </source>
</evidence>
<evidence type="ECO:0000313" key="9">
    <source>
        <dbReference type="EMBL" id="CAD1473532.1"/>
    </source>
</evidence>
<protein>
    <recommendedName>
        <fullName evidence="6">Carboxylic ester hydrolase</fullName>
        <ecNumber evidence="6">3.1.1.-</ecNumber>
    </recommendedName>
</protein>
<keyword evidence="7" id="KW-0472">Membrane</keyword>
<keyword evidence="7" id="KW-0812">Transmembrane</keyword>
<dbReference type="PROSITE" id="PS51257">
    <property type="entry name" value="PROKAR_LIPOPROTEIN"/>
    <property type="match status" value="1"/>
</dbReference>
<keyword evidence="10" id="KW-1185">Reference proteome</keyword>
<dbReference type="PANTHER" id="PTHR43142:SF1">
    <property type="entry name" value="CARBOXYLIC ESTER HYDROLASE"/>
    <property type="match status" value="1"/>
</dbReference>
<dbReference type="InterPro" id="IPR029058">
    <property type="entry name" value="AB_hydrolase_fold"/>
</dbReference>
<comment type="caution">
    <text evidence="9">The sequence shown here is derived from an EMBL/GenBank/DDBJ whole genome shotgun (WGS) entry which is preliminary data.</text>
</comment>
<keyword evidence="4" id="KW-1015">Disulfide bond</keyword>
<dbReference type="EC" id="3.1.1.-" evidence="6"/>
<comment type="similarity">
    <text evidence="1 6">Belongs to the type-B carboxylesterase/lipase family.</text>
</comment>
<evidence type="ECO:0000259" key="8">
    <source>
        <dbReference type="Pfam" id="PF00135"/>
    </source>
</evidence>
<keyword evidence="5" id="KW-0325">Glycoprotein</keyword>
<organism evidence="9 10">
    <name type="scientific">Heterotrigona itama</name>
    <dbReference type="NCBI Taxonomy" id="395501"/>
    <lineage>
        <taxon>Eukaryota</taxon>
        <taxon>Metazoa</taxon>
        <taxon>Ecdysozoa</taxon>
        <taxon>Arthropoda</taxon>
        <taxon>Hexapoda</taxon>
        <taxon>Insecta</taxon>
        <taxon>Pterygota</taxon>
        <taxon>Neoptera</taxon>
        <taxon>Endopterygota</taxon>
        <taxon>Hymenoptera</taxon>
        <taxon>Apocrita</taxon>
        <taxon>Aculeata</taxon>
        <taxon>Apoidea</taxon>
        <taxon>Anthophila</taxon>
        <taxon>Apidae</taxon>
        <taxon>Heterotrigona</taxon>
    </lineage>
</organism>
<dbReference type="PROSITE" id="PS00122">
    <property type="entry name" value="CARBOXYLESTERASE_B_1"/>
    <property type="match status" value="1"/>
</dbReference>
<dbReference type="EMBL" id="CAJDYZ010006612">
    <property type="protein sequence ID" value="CAD1473532.1"/>
    <property type="molecule type" value="Genomic_DNA"/>
</dbReference>
<dbReference type="SUPFAM" id="SSF53474">
    <property type="entry name" value="alpha/beta-Hydrolases"/>
    <property type="match status" value="1"/>
</dbReference>
<name>A0A6V7H585_9HYME</name>
<dbReference type="InterPro" id="IPR019826">
    <property type="entry name" value="Carboxylesterase_B_AS"/>
</dbReference>
<keyword evidence="3 6" id="KW-0378">Hydrolase</keyword>
<dbReference type="Gene3D" id="3.40.50.1820">
    <property type="entry name" value="alpha/beta hydrolase"/>
    <property type="match status" value="1"/>
</dbReference>
<keyword evidence="6" id="KW-0732">Signal</keyword>
<feature type="signal peptide" evidence="6">
    <location>
        <begin position="1"/>
        <end position="18"/>
    </location>
</feature>
<evidence type="ECO:0000313" key="10">
    <source>
        <dbReference type="Proteomes" id="UP000752696"/>
    </source>
</evidence>
<evidence type="ECO:0000256" key="3">
    <source>
        <dbReference type="ARBA" id="ARBA00022801"/>
    </source>
</evidence>
<dbReference type="GO" id="GO:0052689">
    <property type="term" value="F:carboxylic ester hydrolase activity"/>
    <property type="evidence" value="ECO:0007669"/>
    <property type="project" value="UniProtKB-KW"/>
</dbReference>
<feature type="transmembrane region" description="Helical" evidence="7">
    <location>
        <begin position="495"/>
        <end position="513"/>
    </location>
</feature>
<keyword evidence="2" id="KW-0719">Serine esterase</keyword>